<proteinExistence type="inferred from homology"/>
<keyword evidence="7" id="KW-1185">Reference proteome</keyword>
<feature type="domain" description="HTH lysR-type" evidence="5">
    <location>
        <begin position="1"/>
        <end position="58"/>
    </location>
</feature>
<sequence length="312" mass="32983">MIDRRLQVLRMVAQRGTVTGAAEALSYTPSAVSQQLRTLGRELGVELLVHDGRGVRLSPAARVLLDRTDELVSRWEEIRAEVARVAETGGGVLRLAGFSTAASALLPPVAARVRAELGGEVQIVEADPEECFELLLTGRADVAVVVAVATLPASTDPRFEQRHLLDDPIDLLVPEGHPLAGQESVALRDLAAERWIMDRPGRPYHELLQTACTGAGFTPSVAHYAAEWDTGAALVGAGLGIALVPRLAHVPAAYPVVRVPLHGDPAPARHLRTGIRRGSADHPSVAAALRALEDVAAPRRRSGAGPSAAQPA</sequence>
<protein>
    <submittedName>
        <fullName evidence="6">LysR family transcriptional regulator</fullName>
    </submittedName>
</protein>
<comment type="similarity">
    <text evidence="1">Belongs to the LysR transcriptional regulatory family.</text>
</comment>
<dbReference type="InterPro" id="IPR000847">
    <property type="entry name" value="LysR_HTH_N"/>
</dbReference>
<dbReference type="Gene3D" id="1.10.10.10">
    <property type="entry name" value="Winged helix-like DNA-binding domain superfamily/Winged helix DNA-binding domain"/>
    <property type="match status" value="1"/>
</dbReference>
<dbReference type="SUPFAM" id="SSF46785">
    <property type="entry name" value="Winged helix' DNA-binding domain"/>
    <property type="match status" value="1"/>
</dbReference>
<dbReference type="InterPro" id="IPR036388">
    <property type="entry name" value="WH-like_DNA-bd_sf"/>
</dbReference>
<evidence type="ECO:0000256" key="2">
    <source>
        <dbReference type="ARBA" id="ARBA00023015"/>
    </source>
</evidence>
<dbReference type="GO" id="GO:0003677">
    <property type="term" value="F:DNA binding"/>
    <property type="evidence" value="ECO:0007669"/>
    <property type="project" value="UniProtKB-KW"/>
</dbReference>
<keyword evidence="3" id="KW-0238">DNA-binding</keyword>
<evidence type="ECO:0000313" key="6">
    <source>
        <dbReference type="EMBL" id="KUG57464.1"/>
    </source>
</evidence>
<evidence type="ECO:0000256" key="4">
    <source>
        <dbReference type="ARBA" id="ARBA00023163"/>
    </source>
</evidence>
<dbReference type="PANTHER" id="PTHR30346">
    <property type="entry name" value="TRANSCRIPTIONAL DUAL REGULATOR HCAR-RELATED"/>
    <property type="match status" value="1"/>
</dbReference>
<dbReference type="SUPFAM" id="SSF53850">
    <property type="entry name" value="Periplasmic binding protein-like II"/>
    <property type="match status" value="1"/>
</dbReference>
<dbReference type="RefSeq" id="WP_058890299.1">
    <property type="nucleotide sequence ID" value="NZ_LQBL01000005.1"/>
</dbReference>
<dbReference type="Gene3D" id="3.40.190.10">
    <property type="entry name" value="Periplasmic binding protein-like II"/>
    <property type="match status" value="2"/>
</dbReference>
<dbReference type="OrthoDB" id="4131546at2"/>
<name>A0A0W8IBZ7_9MICO</name>
<dbReference type="Pfam" id="PF03466">
    <property type="entry name" value="LysR_substrate"/>
    <property type="match status" value="1"/>
</dbReference>
<evidence type="ECO:0000256" key="3">
    <source>
        <dbReference type="ARBA" id="ARBA00023125"/>
    </source>
</evidence>
<dbReference type="AlphaFoldDB" id="A0A0W8IBZ7"/>
<keyword evidence="4" id="KW-0804">Transcription</keyword>
<dbReference type="EMBL" id="LQBL01000005">
    <property type="protein sequence ID" value="KUG57464.1"/>
    <property type="molecule type" value="Genomic_DNA"/>
</dbReference>
<evidence type="ECO:0000256" key="1">
    <source>
        <dbReference type="ARBA" id="ARBA00009437"/>
    </source>
</evidence>
<evidence type="ECO:0000259" key="5">
    <source>
        <dbReference type="PROSITE" id="PS50931"/>
    </source>
</evidence>
<comment type="caution">
    <text evidence="6">The sequence shown here is derived from an EMBL/GenBank/DDBJ whole genome shotgun (WGS) entry which is preliminary data.</text>
</comment>
<organism evidence="6 7">
    <name type="scientific">Serinicoccus chungangensis</name>
    <dbReference type="NCBI Taxonomy" id="767452"/>
    <lineage>
        <taxon>Bacteria</taxon>
        <taxon>Bacillati</taxon>
        <taxon>Actinomycetota</taxon>
        <taxon>Actinomycetes</taxon>
        <taxon>Micrococcales</taxon>
        <taxon>Ornithinimicrobiaceae</taxon>
        <taxon>Serinicoccus</taxon>
    </lineage>
</organism>
<dbReference type="GO" id="GO:0032993">
    <property type="term" value="C:protein-DNA complex"/>
    <property type="evidence" value="ECO:0007669"/>
    <property type="project" value="TreeGrafter"/>
</dbReference>
<accession>A0A0W8IBZ7</accession>
<dbReference type="STRING" id="767452.AVL62_13670"/>
<dbReference type="InterPro" id="IPR036390">
    <property type="entry name" value="WH_DNA-bd_sf"/>
</dbReference>
<dbReference type="Proteomes" id="UP000054837">
    <property type="component" value="Unassembled WGS sequence"/>
</dbReference>
<dbReference type="CDD" id="cd08423">
    <property type="entry name" value="PBP2_LTTR_like_6"/>
    <property type="match status" value="1"/>
</dbReference>
<evidence type="ECO:0000313" key="7">
    <source>
        <dbReference type="Proteomes" id="UP000054837"/>
    </source>
</evidence>
<gene>
    <name evidence="6" type="ORF">AVL62_13670</name>
</gene>
<dbReference type="PROSITE" id="PS50931">
    <property type="entry name" value="HTH_LYSR"/>
    <property type="match status" value="1"/>
</dbReference>
<dbReference type="InterPro" id="IPR005119">
    <property type="entry name" value="LysR_subst-bd"/>
</dbReference>
<reference evidence="6 7" key="1">
    <citation type="submission" date="2015-12" db="EMBL/GenBank/DDBJ databases">
        <title>Serinicoccus chungangenesis strain CD08_5 genome sequencing and assembly.</title>
        <authorList>
            <person name="Chander A.M."/>
            <person name="Kaur G."/>
            <person name="Nair G.R."/>
            <person name="Dhawan D.K."/>
            <person name="Kochhar R.K."/>
            <person name="Mayilraj S."/>
            <person name="Bhadada S.K."/>
        </authorList>
    </citation>
    <scope>NUCLEOTIDE SEQUENCE [LARGE SCALE GENOMIC DNA]</scope>
    <source>
        <strain evidence="6 7">CD08_5</strain>
    </source>
</reference>
<keyword evidence="2" id="KW-0805">Transcription regulation</keyword>
<dbReference type="Pfam" id="PF00126">
    <property type="entry name" value="HTH_1"/>
    <property type="match status" value="1"/>
</dbReference>
<dbReference type="GO" id="GO:0003700">
    <property type="term" value="F:DNA-binding transcription factor activity"/>
    <property type="evidence" value="ECO:0007669"/>
    <property type="project" value="InterPro"/>
</dbReference>
<dbReference type="PANTHER" id="PTHR30346:SF29">
    <property type="entry name" value="LYSR SUBSTRATE-BINDING"/>
    <property type="match status" value="1"/>
</dbReference>